<dbReference type="Gene3D" id="3.30.420.370">
    <property type="match status" value="1"/>
</dbReference>
<dbReference type="Gene3D" id="3.30.420.380">
    <property type="match status" value="1"/>
</dbReference>
<dbReference type="NCBIfam" id="TIGR01709">
    <property type="entry name" value="typeII_sec_gspL"/>
    <property type="match status" value="1"/>
</dbReference>
<dbReference type="GO" id="GO:0009276">
    <property type="term" value="C:Gram-negative-bacterium-type cell wall"/>
    <property type="evidence" value="ECO:0007669"/>
    <property type="project" value="InterPro"/>
</dbReference>
<dbReference type="CDD" id="cd24017">
    <property type="entry name" value="ASKHA_T2SSL_N"/>
    <property type="match status" value="1"/>
</dbReference>
<dbReference type="InterPro" id="IPR024230">
    <property type="entry name" value="GspL_cyto_dom"/>
</dbReference>
<reference evidence="2 3" key="1">
    <citation type="submission" date="2017-10" db="EMBL/GenBank/DDBJ databases">
        <authorList>
            <person name="Banno H."/>
            <person name="Chua N.-H."/>
        </authorList>
    </citation>
    <scope>NUCLEOTIDE SEQUENCE [LARGE SCALE GENOMIC DNA]</scope>
    <source>
        <strain evidence="2 3">SCPM-O-B-7607</strain>
    </source>
</reference>
<dbReference type="GO" id="GO:0015628">
    <property type="term" value="P:protein secretion by the type II secretion system"/>
    <property type="evidence" value="ECO:0007669"/>
    <property type="project" value="InterPro"/>
</dbReference>
<dbReference type="InterPro" id="IPR007812">
    <property type="entry name" value="T2SS_protein-GspL"/>
</dbReference>
<comment type="caution">
    <text evidence="2">The sequence shown here is derived from an EMBL/GenBank/DDBJ whole genome shotgun (WGS) entry which is preliminary data.</text>
</comment>
<dbReference type="Proteomes" id="UP000229378">
    <property type="component" value="Unassembled WGS sequence"/>
</dbReference>
<gene>
    <name evidence="2" type="ORF">CS533_08760</name>
</gene>
<dbReference type="GO" id="GO:0015627">
    <property type="term" value="C:type II protein secretion system complex"/>
    <property type="evidence" value="ECO:0007669"/>
    <property type="project" value="InterPro"/>
</dbReference>
<evidence type="ECO:0000313" key="3">
    <source>
        <dbReference type="Proteomes" id="UP000229378"/>
    </source>
</evidence>
<dbReference type="AlphaFoldDB" id="A0A2G4U3N8"/>
<evidence type="ECO:0000259" key="1">
    <source>
        <dbReference type="Pfam" id="PF05134"/>
    </source>
</evidence>
<name>A0A2G4U3N8_YERBE</name>
<proteinExistence type="predicted"/>
<sequence>MVLVINILNRSTTQNNLIIRLGSYATDPIYWCMEIQGSEGITHGKLDNHCELIKIAAYDYTRVKVIVSSNRVVFRKVDVKNIKIRNIIKAIAFTIEQSIVGNIDDFHIIILKRDDDFCYVAAVEHSLIKVWLGWLQNAGIYTEIIMPDVLILPFNPGEWYAVNLGNEWLIRDHEFSGFSIQEAVLKKLVLSRFISISKDLFSTSNDKPIDHHLVSYCDVLRIMSENIENCSANFLRGKYAFCHNQGSKSNYNFKFIWLLFLLSTLICSDYLIENYKIGKSIDALTFMSDDFHNDFFWNNKVGTTEIIDFSYYTYSYNRRVMNFNLISLLHDSSHIINDLDLSINSIYLDNERQTISFNVTTIVEESIIGEMLKKREKDFSTSNLNAVTIDNDNGTYDVIFKCCQ</sequence>
<dbReference type="EMBL" id="PEHN01000006">
    <property type="protein sequence ID" value="PHZ27938.1"/>
    <property type="molecule type" value="Genomic_DNA"/>
</dbReference>
<organism evidence="2 3">
    <name type="scientific">Yersinia bercovieri</name>
    <dbReference type="NCBI Taxonomy" id="634"/>
    <lineage>
        <taxon>Bacteria</taxon>
        <taxon>Pseudomonadati</taxon>
        <taxon>Pseudomonadota</taxon>
        <taxon>Gammaproteobacteria</taxon>
        <taxon>Enterobacterales</taxon>
        <taxon>Yersiniaceae</taxon>
        <taxon>Yersinia</taxon>
    </lineage>
</organism>
<dbReference type="Pfam" id="PF05134">
    <property type="entry name" value="T2SSL"/>
    <property type="match status" value="1"/>
</dbReference>
<accession>A0A2G4U3N8</accession>
<dbReference type="InterPro" id="IPR043129">
    <property type="entry name" value="ATPase_NBD"/>
</dbReference>
<dbReference type="SUPFAM" id="SSF53067">
    <property type="entry name" value="Actin-like ATPase domain"/>
    <property type="match status" value="2"/>
</dbReference>
<feature type="domain" description="GspL cytoplasmic actin-ATPase-like" evidence="1">
    <location>
        <begin position="17"/>
        <end position="240"/>
    </location>
</feature>
<protein>
    <recommendedName>
        <fullName evidence="1">GspL cytoplasmic actin-ATPase-like domain-containing protein</fullName>
    </recommendedName>
</protein>
<evidence type="ECO:0000313" key="2">
    <source>
        <dbReference type="EMBL" id="PHZ27938.1"/>
    </source>
</evidence>